<gene>
    <name evidence="1" type="ORF">HPBE_LOCUS12317</name>
</gene>
<accession>A0A3P8CUU5</accession>
<accession>A0A183FVH5</accession>
<evidence type="ECO:0000313" key="1">
    <source>
        <dbReference type="EMBL" id="VDO91708.1"/>
    </source>
</evidence>
<organism evidence="2 3">
    <name type="scientific">Heligmosomoides polygyrus</name>
    <name type="common">Parasitic roundworm</name>
    <dbReference type="NCBI Taxonomy" id="6339"/>
    <lineage>
        <taxon>Eukaryota</taxon>
        <taxon>Metazoa</taxon>
        <taxon>Ecdysozoa</taxon>
        <taxon>Nematoda</taxon>
        <taxon>Chromadorea</taxon>
        <taxon>Rhabditida</taxon>
        <taxon>Rhabditina</taxon>
        <taxon>Rhabditomorpha</taxon>
        <taxon>Strongyloidea</taxon>
        <taxon>Heligmosomidae</taxon>
        <taxon>Heligmosomoides</taxon>
    </lineage>
</organism>
<evidence type="ECO:0000313" key="3">
    <source>
        <dbReference type="WBParaSite" id="HPBE_0001231601-mRNA-1"/>
    </source>
</evidence>
<proteinExistence type="predicted"/>
<dbReference type="Proteomes" id="UP000050761">
    <property type="component" value="Unassembled WGS sequence"/>
</dbReference>
<protein>
    <submittedName>
        <fullName evidence="3">Transposase</fullName>
    </submittedName>
</protein>
<reference evidence="3" key="2">
    <citation type="submission" date="2019-09" db="UniProtKB">
        <authorList>
            <consortium name="WormBaseParasite"/>
        </authorList>
    </citation>
    <scope>IDENTIFICATION</scope>
</reference>
<dbReference type="WBParaSite" id="HPBE_0001231601-mRNA-1">
    <property type="protein sequence ID" value="HPBE_0001231601-mRNA-1"/>
    <property type="gene ID" value="HPBE_0001231601"/>
</dbReference>
<name>A0A183FVH5_HELPZ</name>
<dbReference type="AlphaFoldDB" id="A0A183FVH5"/>
<keyword evidence="2" id="KW-1185">Reference proteome</keyword>
<sequence length="173" mass="19715">MDNIDGEYDRFVYDLHDSAKRAKSLKTTKRRRLSPEALQLIRQGGAARASGNWQLTPELAKLCEVLAEAAEAGLSIRNTCRNFANFKTKTTTFHVLAEPFTSSRITTGGFTIKISPFYNDVVIDVKRGDFVVGKDTRTEADLDNHNEQWISTRPKQFWKNAIRKLADRWQQGH</sequence>
<reference evidence="1 2" key="1">
    <citation type="submission" date="2018-11" db="EMBL/GenBank/DDBJ databases">
        <authorList>
            <consortium name="Pathogen Informatics"/>
        </authorList>
    </citation>
    <scope>NUCLEOTIDE SEQUENCE [LARGE SCALE GENOMIC DNA]</scope>
</reference>
<dbReference type="EMBL" id="UZAH01027449">
    <property type="protein sequence ID" value="VDO91708.1"/>
    <property type="molecule type" value="Genomic_DNA"/>
</dbReference>
<evidence type="ECO:0000313" key="2">
    <source>
        <dbReference type="Proteomes" id="UP000050761"/>
    </source>
</evidence>